<keyword evidence="3" id="KW-1185">Reference proteome</keyword>
<reference evidence="2 3" key="1">
    <citation type="submission" date="2016-05" db="EMBL/GenBank/DDBJ databases">
        <title>Draft Genome Sequence of Algibacter sp. Strain SK-16 Isolated from the Surface Water of Aburatsubo Inlet.</title>
        <authorList>
            <person name="Wong S.-K."/>
            <person name="Yoshizawa S."/>
            <person name="Nakajima Y."/>
            <person name="Ogura Y."/>
            <person name="Tetsuya H."/>
            <person name="Hamasaki K."/>
        </authorList>
    </citation>
    <scope>NUCLEOTIDE SEQUENCE [LARGE SCALE GENOMIC DNA]</scope>
    <source>
        <strain evidence="2 3">SK-16</strain>
    </source>
</reference>
<dbReference type="RefSeq" id="WP_069830564.1">
    <property type="nucleotide sequence ID" value="NZ_MDJD01000044.1"/>
</dbReference>
<organism evidence="2 3">
    <name type="scientific">Flavivirga aquatica</name>
    <dbReference type="NCBI Taxonomy" id="1849968"/>
    <lineage>
        <taxon>Bacteria</taxon>
        <taxon>Pseudomonadati</taxon>
        <taxon>Bacteroidota</taxon>
        <taxon>Flavobacteriia</taxon>
        <taxon>Flavobacteriales</taxon>
        <taxon>Flavobacteriaceae</taxon>
        <taxon>Flavivirga</taxon>
    </lineage>
</organism>
<dbReference type="InterPro" id="IPR011652">
    <property type="entry name" value="MORN_2"/>
</dbReference>
<gene>
    <name evidence="2" type="ORF">A8C32_16665</name>
</gene>
<sequence>MKFSKSILVLFLLAHVITLAQDVNQFDKNNKRHGIWKKNFKNTNILRYEGEFLHGKEIGLFKFYKKIRKKAILTATKQFNENNNIAEVKFFTSRGKLISEGQMDGKTYIGTWKYYQKRSDKLLTLEHFNKLGELDGERLVYYPNGVIAEKQNYLNGKLDGVSFNYSQNKVLIKEFIYKNGELHGHSKFYNAIGELITEGVYKRGKKHGIWKYYENGKLIEEKDFSYKRK</sequence>
<evidence type="ECO:0000313" key="3">
    <source>
        <dbReference type="Proteomes" id="UP000095713"/>
    </source>
</evidence>
<evidence type="ECO:0000313" key="2">
    <source>
        <dbReference type="EMBL" id="OEK07737.1"/>
    </source>
</evidence>
<dbReference type="AlphaFoldDB" id="A0A1E5T8V7"/>
<evidence type="ECO:0000256" key="1">
    <source>
        <dbReference type="SAM" id="SignalP"/>
    </source>
</evidence>
<feature type="signal peptide" evidence="1">
    <location>
        <begin position="1"/>
        <end position="20"/>
    </location>
</feature>
<keyword evidence="1" id="KW-0732">Signal</keyword>
<dbReference type="STRING" id="1849968.A8C32_16665"/>
<dbReference type="SUPFAM" id="SSF82185">
    <property type="entry name" value="Histone H3 K4-specific methyltransferase SET7/9 N-terminal domain"/>
    <property type="match status" value="1"/>
</dbReference>
<protein>
    <submittedName>
        <fullName evidence="2">Preprotein translocase YidC</fullName>
    </submittedName>
</protein>
<accession>A0A1E5T8V7</accession>
<name>A0A1E5T8V7_9FLAO</name>
<feature type="chain" id="PRO_5009186142" evidence="1">
    <location>
        <begin position="21"/>
        <end position="229"/>
    </location>
</feature>
<dbReference type="Gene3D" id="3.90.930.1">
    <property type="match status" value="1"/>
</dbReference>
<proteinExistence type="predicted"/>
<dbReference type="Pfam" id="PF07661">
    <property type="entry name" value="MORN_2"/>
    <property type="match status" value="2"/>
</dbReference>
<dbReference type="EMBL" id="MDJD01000044">
    <property type="protein sequence ID" value="OEK07737.1"/>
    <property type="molecule type" value="Genomic_DNA"/>
</dbReference>
<comment type="caution">
    <text evidence="2">The sequence shown here is derived from an EMBL/GenBank/DDBJ whole genome shotgun (WGS) entry which is preliminary data.</text>
</comment>
<dbReference type="Proteomes" id="UP000095713">
    <property type="component" value="Unassembled WGS sequence"/>
</dbReference>